<dbReference type="InterPro" id="IPR002942">
    <property type="entry name" value="S4_RNA-bd"/>
</dbReference>
<feature type="compositionally biased region" description="Basic residues" evidence="6">
    <location>
        <begin position="14"/>
        <end position="35"/>
    </location>
</feature>
<dbReference type="EMBL" id="JACJKX010000020">
    <property type="protein sequence ID" value="MBM6929312.1"/>
    <property type="molecule type" value="Genomic_DNA"/>
</dbReference>
<feature type="compositionally biased region" description="Basic and acidic residues" evidence="6">
    <location>
        <begin position="365"/>
        <end position="375"/>
    </location>
</feature>
<dbReference type="PANTHER" id="PTHR47683:SF3">
    <property type="entry name" value="RIBOSOMAL LARGE SUBUNIT PSEUDOURIDINE SYNTHASE B"/>
    <property type="match status" value="1"/>
</dbReference>
<evidence type="ECO:0000256" key="6">
    <source>
        <dbReference type="SAM" id="MobiDB-lite"/>
    </source>
</evidence>
<dbReference type="InterPro" id="IPR020094">
    <property type="entry name" value="TruA/RsuA/RluB/E/F_N"/>
</dbReference>
<dbReference type="InterPro" id="IPR000748">
    <property type="entry name" value="PsdUridine_synth_RsuA/RluB/E/F"/>
</dbReference>
<dbReference type="Gene3D" id="3.10.290.10">
    <property type="entry name" value="RNA-binding S4 domain"/>
    <property type="match status" value="1"/>
</dbReference>
<dbReference type="InterPro" id="IPR006145">
    <property type="entry name" value="PsdUridine_synth_RsuA/RluA"/>
</dbReference>
<dbReference type="InterPro" id="IPR020103">
    <property type="entry name" value="PsdUridine_synth_cat_dom_sf"/>
</dbReference>
<evidence type="ECO:0000256" key="3">
    <source>
        <dbReference type="ARBA" id="ARBA00023235"/>
    </source>
</evidence>
<dbReference type="SUPFAM" id="SSF55174">
    <property type="entry name" value="Alpha-L RNA-binding motif"/>
    <property type="match status" value="1"/>
</dbReference>
<dbReference type="Gene3D" id="3.30.70.580">
    <property type="entry name" value="Pseudouridine synthase I, catalytic domain, N-terminal subdomain"/>
    <property type="match status" value="1"/>
</dbReference>
<evidence type="ECO:0000313" key="8">
    <source>
        <dbReference type="EMBL" id="MBM6929312.1"/>
    </source>
</evidence>
<dbReference type="CDD" id="cd00165">
    <property type="entry name" value="S4"/>
    <property type="match status" value="1"/>
</dbReference>
<dbReference type="InterPro" id="IPR042092">
    <property type="entry name" value="PsdUridine_s_RsuA/RluB/E/F_cat"/>
</dbReference>
<feature type="compositionally biased region" description="Low complexity" evidence="6">
    <location>
        <begin position="313"/>
        <end position="327"/>
    </location>
</feature>
<evidence type="ECO:0000256" key="1">
    <source>
        <dbReference type="ARBA" id="ARBA00008348"/>
    </source>
</evidence>
<name>A0ABS2GWK8_9BURK</name>
<feature type="region of interest" description="Disordered" evidence="6">
    <location>
        <begin position="1"/>
        <end position="40"/>
    </location>
</feature>
<dbReference type="PANTHER" id="PTHR47683">
    <property type="entry name" value="PSEUDOURIDINE SYNTHASE FAMILY PROTEIN-RELATED"/>
    <property type="match status" value="1"/>
</dbReference>
<dbReference type="Proteomes" id="UP000777002">
    <property type="component" value="Unassembled WGS sequence"/>
</dbReference>
<dbReference type="InterPro" id="IPR050343">
    <property type="entry name" value="RsuA_PseudoU_synthase"/>
</dbReference>
<comment type="similarity">
    <text evidence="1 5">Belongs to the pseudouridine synthase RsuA family.</text>
</comment>
<sequence>MTMPVKKNTPNKVTVRKTSARRTPFRAPMSKKPRIKPFDNGETTELSAVAETSSATEKLQKVLADAGLGSRREMEALIATGVVTVNGDVAKVGDRVHANDTIRVKGRLVKRGIMKAQAPKVLLYHKPAGEIVSMDDPQGRPSVFDRLPRLNGERWIAVGRLDFNTEGVLLFTTSGELANMLMHPRYRIEREYAVRVQGELSEENKDKLLKGIKLEDGMAGFSRIEDIGGVSSNHWYRVTLAEGRNREVRRIFEAVGLTVSRLIRVRFGAVLLPKDLPRGAKMRLSDDWVKAWIEDLKKGSSRAGVVPGREKTSAAATGRQTTRAGSGANKGGRKFASRKDVYDKGYEGVAETKKRSARRVINVNKTEKTAKRLSR</sequence>
<feature type="region of interest" description="Disordered" evidence="6">
    <location>
        <begin position="302"/>
        <end position="375"/>
    </location>
</feature>
<keyword evidence="3 5" id="KW-0413">Isomerase</keyword>
<evidence type="ECO:0000256" key="2">
    <source>
        <dbReference type="ARBA" id="ARBA00022884"/>
    </source>
</evidence>
<evidence type="ECO:0000256" key="5">
    <source>
        <dbReference type="RuleBase" id="RU003887"/>
    </source>
</evidence>
<dbReference type="NCBIfam" id="TIGR00093">
    <property type="entry name" value="pseudouridine synthase"/>
    <property type="match status" value="1"/>
</dbReference>
<dbReference type="SUPFAM" id="SSF55120">
    <property type="entry name" value="Pseudouridine synthase"/>
    <property type="match status" value="1"/>
</dbReference>
<dbReference type="CDD" id="cd02556">
    <property type="entry name" value="PseudoU_synth_RluB"/>
    <property type="match status" value="1"/>
</dbReference>
<keyword evidence="2 4" id="KW-0694">RNA-binding</keyword>
<dbReference type="NCBIfam" id="NF007976">
    <property type="entry name" value="PRK10700.1"/>
    <property type="match status" value="1"/>
</dbReference>
<dbReference type="InterPro" id="IPR036986">
    <property type="entry name" value="S4_RNA-bd_sf"/>
</dbReference>
<dbReference type="Pfam" id="PF01479">
    <property type="entry name" value="S4"/>
    <property type="match status" value="1"/>
</dbReference>
<proteinExistence type="inferred from homology"/>
<reference evidence="8 9" key="1">
    <citation type="journal article" date="2021" name="Sci. Rep.">
        <title>The distribution of antibiotic resistance genes in chicken gut microbiota commensals.</title>
        <authorList>
            <person name="Juricova H."/>
            <person name="Matiasovicova J."/>
            <person name="Kubasova T."/>
            <person name="Cejkova D."/>
            <person name="Rychlik I."/>
        </authorList>
    </citation>
    <scope>NUCLEOTIDE SEQUENCE [LARGE SCALE GENOMIC DNA]</scope>
    <source>
        <strain evidence="8 9">An562</strain>
    </source>
</reference>
<evidence type="ECO:0000256" key="4">
    <source>
        <dbReference type="PROSITE-ProRule" id="PRU00182"/>
    </source>
</evidence>
<protein>
    <recommendedName>
        <fullName evidence="5">Pseudouridine synthase</fullName>
        <ecNumber evidence="5">5.4.99.-</ecNumber>
    </recommendedName>
</protein>
<dbReference type="EC" id="5.4.99.-" evidence="5"/>
<dbReference type="SMART" id="SM00363">
    <property type="entry name" value="S4"/>
    <property type="match status" value="1"/>
</dbReference>
<keyword evidence="9" id="KW-1185">Reference proteome</keyword>
<accession>A0ABS2GWK8</accession>
<dbReference type="PROSITE" id="PS01149">
    <property type="entry name" value="PSI_RSU"/>
    <property type="match status" value="1"/>
</dbReference>
<dbReference type="InterPro" id="IPR018496">
    <property type="entry name" value="PsdUridine_synth_RsuA/RluB_CS"/>
</dbReference>
<evidence type="ECO:0000259" key="7">
    <source>
        <dbReference type="SMART" id="SM00363"/>
    </source>
</evidence>
<dbReference type="PROSITE" id="PS50889">
    <property type="entry name" value="S4"/>
    <property type="match status" value="1"/>
</dbReference>
<dbReference type="Gene3D" id="3.30.70.1560">
    <property type="entry name" value="Alpha-L RNA-binding motif"/>
    <property type="match status" value="1"/>
</dbReference>
<feature type="compositionally biased region" description="Basic and acidic residues" evidence="6">
    <location>
        <begin position="337"/>
        <end position="354"/>
    </location>
</feature>
<evidence type="ECO:0000313" key="9">
    <source>
        <dbReference type="Proteomes" id="UP000777002"/>
    </source>
</evidence>
<comment type="caution">
    <text evidence="8">The sequence shown here is derived from an EMBL/GenBank/DDBJ whole genome shotgun (WGS) entry which is preliminary data.</text>
</comment>
<gene>
    <name evidence="8" type="ORF">H5985_08545</name>
</gene>
<organism evidence="8 9">
    <name type="scientific">Parasutterella secunda</name>
    <dbReference type="NCBI Taxonomy" id="626947"/>
    <lineage>
        <taxon>Bacteria</taxon>
        <taxon>Pseudomonadati</taxon>
        <taxon>Pseudomonadota</taxon>
        <taxon>Betaproteobacteria</taxon>
        <taxon>Burkholderiales</taxon>
        <taxon>Sutterellaceae</taxon>
        <taxon>Parasutterella</taxon>
    </lineage>
</organism>
<dbReference type="Pfam" id="PF00849">
    <property type="entry name" value="PseudoU_synth_2"/>
    <property type="match status" value="1"/>
</dbReference>
<feature type="domain" description="RNA-binding S4" evidence="7">
    <location>
        <begin position="57"/>
        <end position="113"/>
    </location>
</feature>